<name>A0A1Y6CS84_9BACT</name>
<reference evidence="2" key="1">
    <citation type="submission" date="2017-04" db="EMBL/GenBank/DDBJ databases">
        <authorList>
            <person name="Varghese N."/>
            <person name="Submissions S."/>
        </authorList>
    </citation>
    <scope>NUCLEOTIDE SEQUENCE [LARGE SCALE GENOMIC DNA]</scope>
    <source>
        <strain evidence="2">RKEM611</strain>
    </source>
</reference>
<proteinExistence type="predicted"/>
<dbReference type="EMBL" id="FWZT01000028">
    <property type="protein sequence ID" value="SMF74040.1"/>
    <property type="molecule type" value="Genomic_DNA"/>
</dbReference>
<accession>A0A1Y6CS84</accession>
<dbReference type="Proteomes" id="UP000192907">
    <property type="component" value="Unassembled WGS sequence"/>
</dbReference>
<dbReference type="AlphaFoldDB" id="A0A1Y6CS84"/>
<protein>
    <submittedName>
        <fullName evidence="1">Uncharacterized protein</fullName>
    </submittedName>
</protein>
<evidence type="ECO:0000313" key="1">
    <source>
        <dbReference type="EMBL" id="SMF74040.1"/>
    </source>
</evidence>
<gene>
    <name evidence="1" type="ORF">SAMN06296036_12825</name>
</gene>
<dbReference type="RefSeq" id="WP_132324577.1">
    <property type="nucleotide sequence ID" value="NZ_FWZT01000028.1"/>
</dbReference>
<organism evidence="1 2">
    <name type="scientific">Pseudobacteriovorax antillogorgiicola</name>
    <dbReference type="NCBI Taxonomy" id="1513793"/>
    <lineage>
        <taxon>Bacteria</taxon>
        <taxon>Pseudomonadati</taxon>
        <taxon>Bdellovibrionota</taxon>
        <taxon>Oligoflexia</taxon>
        <taxon>Oligoflexales</taxon>
        <taxon>Pseudobacteriovoracaceae</taxon>
        <taxon>Pseudobacteriovorax</taxon>
    </lineage>
</organism>
<sequence>MIQKRQKLRFGDRVLVKSGFYEGETAILTYLCPESGCFCGYIDGDGTEQLHYFYGEELEVLDRGYYFDVEDEDDEGYVDENEAAPYKPSLVPMS</sequence>
<evidence type="ECO:0000313" key="2">
    <source>
        <dbReference type="Proteomes" id="UP000192907"/>
    </source>
</evidence>
<dbReference type="STRING" id="1513793.SAMN06296036_12825"/>
<keyword evidence="2" id="KW-1185">Reference proteome</keyword>